<name>A0A4S8L2Y5_DENBC</name>
<dbReference type="AlphaFoldDB" id="A0A4S8L2Y5"/>
<evidence type="ECO:0000256" key="1">
    <source>
        <dbReference type="SAM" id="MobiDB-lite"/>
    </source>
</evidence>
<proteinExistence type="predicted"/>
<gene>
    <name evidence="2" type="ORF">K435DRAFT_871974</name>
</gene>
<keyword evidence="3" id="KW-1185">Reference proteome</keyword>
<accession>A0A4S8L2Y5</accession>
<sequence length="393" mass="44069">MALNLDIRQGQLPPRGGNSSSVSYVPNDRGVTRPTASGPARQQYPAPVTTLTHGLRPRSCHAERWPISFIGVGDRLPEFHPSESGEVPDNDRRRLPELDTWESMSQQTQYMSDNPQYAAGSHTWVKALSTKAQDGVFNYPSQSHNPVNTDGTNINTSHHPTPSERMTPLGNGWWGTQGTQNTLLTLVMCGLGLGLKPQALAWLSGAWACTFIEPSPEPKTDKAWARLGLKPGLTVSREEGHRRQTGQMRREAPANLADLLRSKKKIRQRNSLDAYKHAARWFSMTESPYVSWLTVLHAGLEHDGFRDAEEVEDSENDLDRQRDLDLYNDILVNRILRFQEYMDSILRYDALDGLGGEALHPLSASKDWRTDDGAVVKEELFNMIVGMFEDPEL</sequence>
<dbReference type="EMBL" id="ML179709">
    <property type="protein sequence ID" value="THU82770.1"/>
    <property type="molecule type" value="Genomic_DNA"/>
</dbReference>
<protein>
    <submittedName>
        <fullName evidence="2">Uncharacterized protein</fullName>
    </submittedName>
</protein>
<dbReference type="OrthoDB" id="2662502at2759"/>
<evidence type="ECO:0000313" key="3">
    <source>
        <dbReference type="Proteomes" id="UP000297245"/>
    </source>
</evidence>
<reference evidence="2 3" key="1">
    <citation type="journal article" date="2019" name="Nat. Ecol. Evol.">
        <title>Megaphylogeny resolves global patterns of mushroom evolution.</title>
        <authorList>
            <person name="Varga T."/>
            <person name="Krizsan K."/>
            <person name="Foldi C."/>
            <person name="Dima B."/>
            <person name="Sanchez-Garcia M."/>
            <person name="Sanchez-Ramirez S."/>
            <person name="Szollosi G.J."/>
            <person name="Szarkandi J.G."/>
            <person name="Papp V."/>
            <person name="Albert L."/>
            <person name="Andreopoulos W."/>
            <person name="Angelini C."/>
            <person name="Antonin V."/>
            <person name="Barry K.W."/>
            <person name="Bougher N.L."/>
            <person name="Buchanan P."/>
            <person name="Buyck B."/>
            <person name="Bense V."/>
            <person name="Catcheside P."/>
            <person name="Chovatia M."/>
            <person name="Cooper J."/>
            <person name="Damon W."/>
            <person name="Desjardin D."/>
            <person name="Finy P."/>
            <person name="Geml J."/>
            <person name="Haridas S."/>
            <person name="Hughes K."/>
            <person name="Justo A."/>
            <person name="Karasinski D."/>
            <person name="Kautmanova I."/>
            <person name="Kiss B."/>
            <person name="Kocsube S."/>
            <person name="Kotiranta H."/>
            <person name="LaButti K.M."/>
            <person name="Lechner B.E."/>
            <person name="Liimatainen K."/>
            <person name="Lipzen A."/>
            <person name="Lukacs Z."/>
            <person name="Mihaltcheva S."/>
            <person name="Morgado L.N."/>
            <person name="Niskanen T."/>
            <person name="Noordeloos M.E."/>
            <person name="Ohm R.A."/>
            <person name="Ortiz-Santana B."/>
            <person name="Ovrebo C."/>
            <person name="Racz N."/>
            <person name="Riley R."/>
            <person name="Savchenko A."/>
            <person name="Shiryaev A."/>
            <person name="Soop K."/>
            <person name="Spirin V."/>
            <person name="Szebenyi C."/>
            <person name="Tomsovsky M."/>
            <person name="Tulloss R.E."/>
            <person name="Uehling J."/>
            <person name="Grigoriev I.V."/>
            <person name="Vagvolgyi C."/>
            <person name="Papp T."/>
            <person name="Martin F.M."/>
            <person name="Miettinen O."/>
            <person name="Hibbett D.S."/>
            <person name="Nagy L.G."/>
        </authorList>
    </citation>
    <scope>NUCLEOTIDE SEQUENCE [LARGE SCALE GENOMIC DNA]</scope>
    <source>
        <strain evidence="2 3">CBS 962.96</strain>
    </source>
</reference>
<dbReference type="Proteomes" id="UP000297245">
    <property type="component" value="Unassembled WGS sequence"/>
</dbReference>
<evidence type="ECO:0000313" key="2">
    <source>
        <dbReference type="EMBL" id="THU82770.1"/>
    </source>
</evidence>
<feature type="region of interest" description="Disordered" evidence="1">
    <location>
        <begin position="1"/>
        <end position="45"/>
    </location>
</feature>
<organism evidence="2 3">
    <name type="scientific">Dendrothele bispora (strain CBS 962.96)</name>
    <dbReference type="NCBI Taxonomy" id="1314807"/>
    <lineage>
        <taxon>Eukaryota</taxon>
        <taxon>Fungi</taxon>
        <taxon>Dikarya</taxon>
        <taxon>Basidiomycota</taxon>
        <taxon>Agaricomycotina</taxon>
        <taxon>Agaricomycetes</taxon>
        <taxon>Agaricomycetidae</taxon>
        <taxon>Agaricales</taxon>
        <taxon>Agaricales incertae sedis</taxon>
        <taxon>Dendrothele</taxon>
    </lineage>
</organism>